<comment type="subcellular location">
    <subcellularLocation>
        <location evidence="2">Cytoplasm</location>
    </subcellularLocation>
</comment>
<reference evidence="3" key="2">
    <citation type="submission" date="2021-08" db="EMBL/GenBank/DDBJ databases">
        <authorList>
            <person name="Dalcin Martins P."/>
        </authorList>
    </citation>
    <scope>NUCLEOTIDE SEQUENCE</scope>
    <source>
        <strain evidence="3">MAG_39</strain>
    </source>
</reference>
<evidence type="ECO:0000313" key="4">
    <source>
        <dbReference type="Proteomes" id="UP000705867"/>
    </source>
</evidence>
<dbReference type="AlphaFoldDB" id="A0A953M0R1"/>
<proteinExistence type="inferred from homology"/>
<evidence type="ECO:0000313" key="3">
    <source>
        <dbReference type="EMBL" id="MBZ0155535.1"/>
    </source>
</evidence>
<evidence type="ECO:0000256" key="2">
    <source>
        <dbReference type="HAMAP-Rule" id="MF_00003"/>
    </source>
</evidence>
<dbReference type="GO" id="GO:0043024">
    <property type="term" value="F:ribosomal small subunit binding"/>
    <property type="evidence" value="ECO:0007669"/>
    <property type="project" value="TreeGrafter"/>
</dbReference>
<dbReference type="GO" id="GO:0030490">
    <property type="term" value="P:maturation of SSU-rRNA"/>
    <property type="evidence" value="ECO:0007669"/>
    <property type="project" value="UniProtKB-UniRule"/>
</dbReference>
<dbReference type="SUPFAM" id="SSF89919">
    <property type="entry name" value="Ribosome-binding factor A, RbfA"/>
    <property type="match status" value="1"/>
</dbReference>
<sequence length="126" mass="14799">MHPYKRSQRLSILLREEIADIIMRRVKDPRLGFVTVTDVELSEDLKIARVFVSVLKEEEQEQTLEILNAAKGLIRNEVSKRVRVKFIPALEFRVDTSIARGDRIDRLLREIKEKEIPEDEERASEE</sequence>
<dbReference type="PANTHER" id="PTHR33515">
    <property type="entry name" value="RIBOSOME-BINDING FACTOR A, CHLOROPLASTIC-RELATED"/>
    <property type="match status" value="1"/>
</dbReference>
<dbReference type="Proteomes" id="UP000705867">
    <property type="component" value="Unassembled WGS sequence"/>
</dbReference>
<gene>
    <name evidence="2 3" type="primary">rbfA</name>
    <name evidence="3" type="ORF">K8I29_04880</name>
</gene>
<organism evidence="3 4">
    <name type="scientific">Candidatus Nitrobium versatile</name>
    <dbReference type="NCBI Taxonomy" id="2884831"/>
    <lineage>
        <taxon>Bacteria</taxon>
        <taxon>Pseudomonadati</taxon>
        <taxon>Nitrospirota</taxon>
        <taxon>Nitrospiria</taxon>
        <taxon>Nitrospirales</taxon>
        <taxon>Nitrospiraceae</taxon>
        <taxon>Candidatus Nitrobium</taxon>
    </lineage>
</organism>
<dbReference type="PANTHER" id="PTHR33515:SF1">
    <property type="entry name" value="RIBOSOME-BINDING FACTOR A, CHLOROPLASTIC-RELATED"/>
    <property type="match status" value="1"/>
</dbReference>
<keyword evidence="1 2" id="KW-0690">Ribosome biogenesis</keyword>
<dbReference type="Pfam" id="PF02033">
    <property type="entry name" value="RBFA"/>
    <property type="match status" value="1"/>
</dbReference>
<dbReference type="PROSITE" id="PS01319">
    <property type="entry name" value="RBFA"/>
    <property type="match status" value="1"/>
</dbReference>
<name>A0A953M0R1_9BACT</name>
<accession>A0A953M0R1</accession>
<keyword evidence="2" id="KW-0963">Cytoplasm</keyword>
<evidence type="ECO:0000256" key="1">
    <source>
        <dbReference type="ARBA" id="ARBA00022517"/>
    </source>
</evidence>
<dbReference type="InterPro" id="IPR000238">
    <property type="entry name" value="RbfA"/>
</dbReference>
<comment type="subunit">
    <text evidence="2">Monomer. Binds 30S ribosomal subunits, but not 50S ribosomal subunits or 70S ribosomes.</text>
</comment>
<comment type="caution">
    <text evidence="3">The sequence shown here is derived from an EMBL/GenBank/DDBJ whole genome shotgun (WGS) entry which is preliminary data.</text>
</comment>
<dbReference type="NCBIfam" id="TIGR00082">
    <property type="entry name" value="rbfA"/>
    <property type="match status" value="1"/>
</dbReference>
<dbReference type="GO" id="GO:0005829">
    <property type="term" value="C:cytosol"/>
    <property type="evidence" value="ECO:0007669"/>
    <property type="project" value="TreeGrafter"/>
</dbReference>
<dbReference type="InterPro" id="IPR023799">
    <property type="entry name" value="RbfA_dom_sf"/>
</dbReference>
<dbReference type="InterPro" id="IPR015946">
    <property type="entry name" value="KH_dom-like_a/b"/>
</dbReference>
<dbReference type="InterPro" id="IPR020053">
    <property type="entry name" value="Ribosome-bd_factorA_CS"/>
</dbReference>
<reference evidence="3" key="1">
    <citation type="journal article" date="2021" name="bioRxiv">
        <title>Unraveling nitrogen, sulfur and carbon metabolic pathways and microbial community transcriptional responses to substrate deprivation and toxicity stresses in a bioreactor mimicking anoxic brackish coastal sediment conditions.</title>
        <authorList>
            <person name="Martins P.D."/>
            <person name="Echeveste M.J."/>
            <person name="Arshad A."/>
            <person name="Kurth J."/>
            <person name="Ouboter H."/>
            <person name="Jetten M.S.M."/>
            <person name="Welte C.U."/>
        </authorList>
    </citation>
    <scope>NUCLEOTIDE SEQUENCE</scope>
    <source>
        <strain evidence="3">MAG_39</strain>
    </source>
</reference>
<comment type="similarity">
    <text evidence="2">Belongs to the RbfA family.</text>
</comment>
<comment type="function">
    <text evidence="2">One of several proteins that assist in the late maturation steps of the functional core of the 30S ribosomal subunit. Associates with free 30S ribosomal subunits (but not with 30S subunits that are part of 70S ribosomes or polysomes). Required for efficient processing of 16S rRNA. May interact with the 5'-terminal helix region of 16S rRNA.</text>
</comment>
<protein>
    <recommendedName>
        <fullName evidence="2">Ribosome-binding factor A</fullName>
    </recommendedName>
</protein>
<dbReference type="HAMAP" id="MF_00003">
    <property type="entry name" value="RbfA"/>
    <property type="match status" value="1"/>
</dbReference>
<dbReference type="Gene3D" id="3.30.300.20">
    <property type="match status" value="1"/>
</dbReference>
<dbReference type="EMBL" id="JAIOIV010000034">
    <property type="protein sequence ID" value="MBZ0155535.1"/>
    <property type="molecule type" value="Genomic_DNA"/>
</dbReference>